<dbReference type="InterPro" id="IPR056689">
    <property type="entry name" value="DUF7787"/>
</dbReference>
<evidence type="ECO:0000313" key="3">
    <source>
        <dbReference type="EMBL" id="GAV60156.1"/>
    </source>
</evidence>
<name>A0A1Q3AWN3_CEPFO</name>
<dbReference type="STRING" id="3775.A0A1Q3AWN3"/>
<feature type="region of interest" description="Disordered" evidence="1">
    <location>
        <begin position="122"/>
        <end position="142"/>
    </location>
</feature>
<dbReference type="OrthoDB" id="692230at2759"/>
<comment type="caution">
    <text evidence="3">The sequence shown here is derived from an EMBL/GenBank/DDBJ whole genome shotgun (WGS) entry which is preliminary data.</text>
</comment>
<dbReference type="AlphaFoldDB" id="A0A1Q3AWN3"/>
<dbReference type="InParanoid" id="A0A1Q3AWN3"/>
<proteinExistence type="predicted"/>
<sequence length="189" mass="20692">MRKKKEKKNVLSLEDYIDFLLAHKQLDYTANLLNQIISMHGFKRIHKVQKKVLTDATEALDLIDPSRSTLKESISSCACVTLDDVVADLNELEWQECSVTSIQTFNSTKHTELLQTTTADVSIPKSKRGRRRKVEPVPGGGVGVDDGATGGGCFPLGASKKKRIEPRTRGGFKYYGSGSPSGLVSFGSC</sequence>
<gene>
    <name evidence="3" type="ORF">CFOL_v3_03687</name>
</gene>
<evidence type="ECO:0000313" key="4">
    <source>
        <dbReference type="Proteomes" id="UP000187406"/>
    </source>
</evidence>
<evidence type="ECO:0000259" key="2">
    <source>
        <dbReference type="Pfam" id="PF25042"/>
    </source>
</evidence>
<reference evidence="4" key="1">
    <citation type="submission" date="2016-04" db="EMBL/GenBank/DDBJ databases">
        <title>Cephalotus genome sequencing.</title>
        <authorList>
            <person name="Fukushima K."/>
            <person name="Hasebe M."/>
            <person name="Fang X."/>
        </authorList>
    </citation>
    <scope>NUCLEOTIDE SEQUENCE [LARGE SCALE GENOMIC DNA]</scope>
    <source>
        <strain evidence="4">cv. St1</strain>
    </source>
</reference>
<evidence type="ECO:0000256" key="1">
    <source>
        <dbReference type="SAM" id="MobiDB-lite"/>
    </source>
</evidence>
<feature type="domain" description="DUF7787" evidence="2">
    <location>
        <begin position="7"/>
        <end position="64"/>
    </location>
</feature>
<dbReference type="PANTHER" id="PTHR35096:SF8">
    <property type="entry name" value="OS03G0308600 PROTEIN"/>
    <property type="match status" value="1"/>
</dbReference>
<protein>
    <recommendedName>
        <fullName evidence="2">DUF7787 domain-containing protein</fullName>
    </recommendedName>
</protein>
<dbReference type="Pfam" id="PF25042">
    <property type="entry name" value="DUF7787"/>
    <property type="match status" value="1"/>
</dbReference>
<keyword evidence="4" id="KW-1185">Reference proteome</keyword>
<dbReference type="Proteomes" id="UP000187406">
    <property type="component" value="Unassembled WGS sequence"/>
</dbReference>
<dbReference type="EMBL" id="BDDD01000136">
    <property type="protein sequence ID" value="GAV60156.1"/>
    <property type="molecule type" value="Genomic_DNA"/>
</dbReference>
<dbReference type="PANTHER" id="PTHR35096">
    <property type="entry name" value="BNAA08G28570D PROTEIN"/>
    <property type="match status" value="1"/>
</dbReference>
<accession>A0A1Q3AWN3</accession>
<organism evidence="3 4">
    <name type="scientific">Cephalotus follicularis</name>
    <name type="common">Albany pitcher plant</name>
    <dbReference type="NCBI Taxonomy" id="3775"/>
    <lineage>
        <taxon>Eukaryota</taxon>
        <taxon>Viridiplantae</taxon>
        <taxon>Streptophyta</taxon>
        <taxon>Embryophyta</taxon>
        <taxon>Tracheophyta</taxon>
        <taxon>Spermatophyta</taxon>
        <taxon>Magnoliopsida</taxon>
        <taxon>eudicotyledons</taxon>
        <taxon>Gunneridae</taxon>
        <taxon>Pentapetalae</taxon>
        <taxon>rosids</taxon>
        <taxon>fabids</taxon>
        <taxon>Oxalidales</taxon>
        <taxon>Cephalotaceae</taxon>
        <taxon>Cephalotus</taxon>
    </lineage>
</organism>